<dbReference type="GO" id="GO:0003688">
    <property type="term" value="F:DNA replication origin binding"/>
    <property type="evidence" value="ECO:0007669"/>
    <property type="project" value="TreeGrafter"/>
</dbReference>
<keyword evidence="3" id="KW-1185">Reference proteome</keyword>
<proteinExistence type="predicted"/>
<evidence type="ECO:0000313" key="3">
    <source>
        <dbReference type="Proteomes" id="UP000324996"/>
    </source>
</evidence>
<dbReference type="Proteomes" id="UP000324996">
    <property type="component" value="Unassembled WGS sequence"/>
</dbReference>
<evidence type="ECO:0000259" key="1">
    <source>
        <dbReference type="Pfam" id="PF22688"/>
    </source>
</evidence>
<protein>
    <submittedName>
        <fullName evidence="2">Regulatory inactivation of DnaA Hda protein</fullName>
    </submittedName>
</protein>
<sequence length="225" mass="24796">MYQLPLDLPHRQSFRGEDFFIAPSNAAAVAMIDHWPDWSSHALAVIGPPASGKSHLAAVWQQKSGADRVAPENIGARSRLMIKPHPAVIVEDADKALAEGRLDPVDFFHLYNWIRERQGHLLISGRLPPARWGVRLNDLRSRLIATPVAAIEAPDDALLAALMVKRLNDRQLRTDPKVLDYVLPRIERSFDGVEQIVAALDKASLSQKKPLTLPLARAVLAAAGL</sequence>
<reference evidence="2 3" key="1">
    <citation type="submission" date="2019-09" db="EMBL/GenBank/DDBJ databases">
        <title>NBRP : Genome information of microbial organism related human and environment.</title>
        <authorList>
            <person name="Hattori M."/>
            <person name="Oshima K."/>
            <person name="Inaba H."/>
            <person name="Suda W."/>
            <person name="Sakamoto M."/>
            <person name="Iino T."/>
            <person name="Kitahara M."/>
            <person name="Oshida Y."/>
            <person name="Iida T."/>
            <person name="Kudo T."/>
            <person name="Itoh T."/>
            <person name="Ohkuma M."/>
        </authorList>
    </citation>
    <scope>NUCLEOTIDE SEQUENCE [LARGE SCALE GENOMIC DNA]</scope>
    <source>
        <strain evidence="2 3">Q-1</strain>
    </source>
</reference>
<dbReference type="InterPro" id="IPR055199">
    <property type="entry name" value="Hda_lid"/>
</dbReference>
<dbReference type="AlphaFoldDB" id="A0A5A7N6I0"/>
<dbReference type="GO" id="GO:0006270">
    <property type="term" value="P:DNA replication initiation"/>
    <property type="evidence" value="ECO:0007669"/>
    <property type="project" value="TreeGrafter"/>
</dbReference>
<dbReference type="EMBL" id="BKCN01000002">
    <property type="protein sequence ID" value="GER03010.1"/>
    <property type="molecule type" value="Genomic_DNA"/>
</dbReference>
<dbReference type="GO" id="GO:0005886">
    <property type="term" value="C:plasma membrane"/>
    <property type="evidence" value="ECO:0007669"/>
    <property type="project" value="TreeGrafter"/>
</dbReference>
<dbReference type="Gene3D" id="1.10.8.60">
    <property type="match status" value="1"/>
</dbReference>
<gene>
    <name evidence="2" type="ORF">JCM17846_06920</name>
</gene>
<accession>A0A5A7N6I0</accession>
<name>A0A5A7N6I0_9PROT</name>
<evidence type="ECO:0000313" key="2">
    <source>
        <dbReference type="EMBL" id="GER03010.1"/>
    </source>
</evidence>
<dbReference type="SUPFAM" id="SSF52540">
    <property type="entry name" value="P-loop containing nucleoside triphosphate hydrolases"/>
    <property type="match status" value="1"/>
</dbReference>
<dbReference type="PANTHER" id="PTHR30050">
    <property type="entry name" value="CHROMOSOMAL REPLICATION INITIATOR PROTEIN DNAA"/>
    <property type="match status" value="1"/>
</dbReference>
<organism evidence="2 3">
    <name type="scientific">Iodidimonas nitroreducens</name>
    <dbReference type="NCBI Taxonomy" id="1236968"/>
    <lineage>
        <taxon>Bacteria</taxon>
        <taxon>Pseudomonadati</taxon>
        <taxon>Pseudomonadota</taxon>
        <taxon>Alphaproteobacteria</taxon>
        <taxon>Iodidimonadales</taxon>
        <taxon>Iodidimonadaceae</taxon>
        <taxon>Iodidimonas</taxon>
    </lineage>
</organism>
<dbReference type="InterPro" id="IPR027417">
    <property type="entry name" value="P-loop_NTPase"/>
</dbReference>
<dbReference type="Gene3D" id="3.40.50.300">
    <property type="entry name" value="P-loop containing nucleotide triphosphate hydrolases"/>
    <property type="match status" value="1"/>
</dbReference>
<dbReference type="PANTHER" id="PTHR30050:SF5">
    <property type="entry name" value="DNAA REGULATORY INACTIVATOR HDA"/>
    <property type="match status" value="1"/>
</dbReference>
<feature type="domain" description="Hda lid" evidence="1">
    <location>
        <begin position="161"/>
        <end position="220"/>
    </location>
</feature>
<dbReference type="Pfam" id="PF22688">
    <property type="entry name" value="Hda_lid"/>
    <property type="match status" value="1"/>
</dbReference>
<comment type="caution">
    <text evidence="2">The sequence shown here is derived from an EMBL/GenBank/DDBJ whole genome shotgun (WGS) entry which is preliminary data.</text>
</comment>